<dbReference type="EMBL" id="FUXM01000022">
    <property type="protein sequence ID" value="SKA07838.1"/>
    <property type="molecule type" value="Genomic_DNA"/>
</dbReference>
<name>A0A1T4QX00_9FIRM</name>
<evidence type="ECO:0000256" key="4">
    <source>
        <dbReference type="ARBA" id="ARBA00023186"/>
    </source>
</evidence>
<evidence type="ECO:0000256" key="7">
    <source>
        <dbReference type="ARBA" id="ARBA00093797"/>
    </source>
</evidence>
<keyword evidence="4" id="KW-0143">Chaperone</keyword>
<accession>A0A1T4QX00</accession>
<evidence type="ECO:0000256" key="3">
    <source>
        <dbReference type="ARBA" id="ARBA00022795"/>
    </source>
</evidence>
<dbReference type="RefSeq" id="WP_078665864.1">
    <property type="nucleotide sequence ID" value="NZ_FUXM01000022.1"/>
</dbReference>
<protein>
    <recommendedName>
        <fullName evidence="7">Flagellar protein FliT</fullName>
    </recommendedName>
</protein>
<dbReference type="InterPro" id="IPR008622">
    <property type="entry name" value="FliT"/>
</dbReference>
<comment type="function">
    <text evidence="5">May act as an export chaperone for the filament capping protein FliD.</text>
</comment>
<evidence type="ECO:0000256" key="1">
    <source>
        <dbReference type="ARBA" id="ARBA00004514"/>
    </source>
</evidence>
<dbReference type="AlphaFoldDB" id="A0A1T4QX00"/>
<evidence type="ECO:0000256" key="5">
    <source>
        <dbReference type="ARBA" id="ARBA00093765"/>
    </source>
</evidence>
<evidence type="ECO:0000256" key="6">
    <source>
        <dbReference type="ARBA" id="ARBA00093785"/>
    </source>
</evidence>
<dbReference type="Pfam" id="PF05400">
    <property type="entry name" value="FliT"/>
    <property type="match status" value="1"/>
</dbReference>
<dbReference type="Proteomes" id="UP000189933">
    <property type="component" value="Unassembled WGS sequence"/>
</dbReference>
<comment type="subcellular location">
    <subcellularLocation>
        <location evidence="1">Cytoplasm</location>
        <location evidence="1">Cytosol</location>
    </subcellularLocation>
</comment>
<evidence type="ECO:0000313" key="8">
    <source>
        <dbReference type="EMBL" id="SKA07838.1"/>
    </source>
</evidence>
<keyword evidence="2" id="KW-0963">Cytoplasm</keyword>
<keyword evidence="3" id="KW-1005">Bacterial flagellum biogenesis</keyword>
<evidence type="ECO:0000256" key="2">
    <source>
        <dbReference type="ARBA" id="ARBA00022490"/>
    </source>
</evidence>
<evidence type="ECO:0000313" key="9">
    <source>
        <dbReference type="Proteomes" id="UP000189933"/>
    </source>
</evidence>
<organism evidence="8 9">
    <name type="scientific">Carboxydocella sporoproducens DSM 16521</name>
    <dbReference type="NCBI Taxonomy" id="1121270"/>
    <lineage>
        <taxon>Bacteria</taxon>
        <taxon>Bacillati</taxon>
        <taxon>Bacillota</taxon>
        <taxon>Clostridia</taxon>
        <taxon>Eubacteriales</taxon>
        <taxon>Clostridiales Family XVI. Incertae Sedis</taxon>
        <taxon>Carboxydocella</taxon>
    </lineage>
</organism>
<reference evidence="9" key="1">
    <citation type="submission" date="2017-02" db="EMBL/GenBank/DDBJ databases">
        <authorList>
            <person name="Varghese N."/>
            <person name="Submissions S."/>
        </authorList>
    </citation>
    <scope>NUCLEOTIDE SEQUENCE [LARGE SCALE GENOMIC DNA]</scope>
    <source>
        <strain evidence="9">DSM 16521</strain>
    </source>
</reference>
<comment type="similarity">
    <text evidence="6">Belongs to the bacillales FliT family.</text>
</comment>
<keyword evidence="9" id="KW-1185">Reference proteome</keyword>
<sequence length="116" mass="13671">MWQNEIERVLIRLLDLTEEIITLLLNKEIDKLEGLLTERGDLLQWLGNVQENNISAYSDLMTTIREKDQAMLELALKTKEELASQIKFQQQARKAVWTYEADNNFIPDAIFFDRKK</sequence>
<proteinExistence type="inferred from homology"/>
<gene>
    <name evidence="8" type="ORF">SAMN02745885_01826</name>
</gene>